<evidence type="ECO:0000313" key="2">
    <source>
        <dbReference type="Proteomes" id="UP001148662"/>
    </source>
</evidence>
<keyword evidence="2" id="KW-1185">Reference proteome</keyword>
<reference evidence="1" key="1">
    <citation type="submission" date="2022-07" db="EMBL/GenBank/DDBJ databases">
        <title>Genome Sequence of Phlebia brevispora.</title>
        <authorList>
            <person name="Buettner E."/>
        </authorList>
    </citation>
    <scope>NUCLEOTIDE SEQUENCE</scope>
    <source>
        <strain evidence="1">MPL23</strain>
    </source>
</reference>
<accession>A0ACC1TEG1</accession>
<organism evidence="1 2">
    <name type="scientific">Phlebia brevispora</name>
    <dbReference type="NCBI Taxonomy" id="194682"/>
    <lineage>
        <taxon>Eukaryota</taxon>
        <taxon>Fungi</taxon>
        <taxon>Dikarya</taxon>
        <taxon>Basidiomycota</taxon>
        <taxon>Agaricomycotina</taxon>
        <taxon>Agaricomycetes</taxon>
        <taxon>Polyporales</taxon>
        <taxon>Meruliaceae</taxon>
        <taxon>Phlebia</taxon>
    </lineage>
</organism>
<comment type="caution">
    <text evidence="1">The sequence shown here is derived from an EMBL/GenBank/DDBJ whole genome shotgun (WGS) entry which is preliminary data.</text>
</comment>
<protein>
    <submittedName>
        <fullName evidence="1">Uncharacterized protein</fullName>
    </submittedName>
</protein>
<gene>
    <name evidence="1" type="ORF">NM688_g503</name>
</gene>
<proteinExistence type="predicted"/>
<name>A0ACC1TEG1_9APHY</name>
<sequence>MASAYMAPAYGSTKAYDNAHVAGVASLVVAASLSGVAVLAIFATFMSRFSTSFRMQIMPYFVSLLIANFFQAVGTFLNVRWVTDRMVEASNYCSFQGALKQAGNVGMALWSFVLSFHVFKILFMRSKPSVVVQCIVLVGGWLAVAVIVMIGPLAVQTEAKGRYFGPSGYWCWITDNYPHEQFFLEYFFEFLSAGLSFVLYIGILLRVRGNLIHSKEGWRLRFVPRAERWKLAINRDWLDSSMLTVAARLLWHPISYAILLLPISLSRLYAFSGREVPFWATILSDVIFDLQGFVNAILLYTTHRLIPDPTVLPTAAPRKAIDLASPQAMGITPFILSLHQAIDPEHVLHISQPSSATESEVKDVPLTPQSSSKERDNDVASVKSSYSVDSQKPLTEADF</sequence>
<dbReference type="Proteomes" id="UP001148662">
    <property type="component" value="Unassembled WGS sequence"/>
</dbReference>
<dbReference type="EMBL" id="JANHOG010000042">
    <property type="protein sequence ID" value="KAJ3559165.1"/>
    <property type="molecule type" value="Genomic_DNA"/>
</dbReference>
<evidence type="ECO:0000313" key="1">
    <source>
        <dbReference type="EMBL" id="KAJ3559165.1"/>
    </source>
</evidence>